<dbReference type="HOGENOM" id="CLU_1678007_0_0_1"/>
<sequence>MWEFLFWNGVALDHHNFSENSRVYSRRLCQTNWTSGRVFRSKNSSIYAALSRSKPWTRHFRLPVNHSRIPHTTKHRVRSHLGSLENRKLRDGRWRRLGNVRLRSAEGQRKSCRRDGPGEAKRRALVDEKEVLKKTNSTSKTGVVPKHELFDTSGLYA</sequence>
<evidence type="ECO:0000313" key="1">
    <source>
        <dbReference type="EMBL" id="KDR73319.1"/>
    </source>
</evidence>
<reference evidence="2" key="1">
    <citation type="journal article" date="2014" name="Proc. Natl. Acad. Sci. U.S.A.">
        <title>Extensive sampling of basidiomycete genomes demonstrates inadequacy of the white-rot/brown-rot paradigm for wood decay fungi.</title>
        <authorList>
            <person name="Riley R."/>
            <person name="Salamov A.A."/>
            <person name="Brown D.W."/>
            <person name="Nagy L.G."/>
            <person name="Floudas D."/>
            <person name="Held B.W."/>
            <person name="Levasseur A."/>
            <person name="Lombard V."/>
            <person name="Morin E."/>
            <person name="Otillar R."/>
            <person name="Lindquist E.A."/>
            <person name="Sun H."/>
            <person name="LaButti K.M."/>
            <person name="Schmutz J."/>
            <person name="Jabbour D."/>
            <person name="Luo H."/>
            <person name="Baker S.E."/>
            <person name="Pisabarro A.G."/>
            <person name="Walton J.D."/>
            <person name="Blanchette R.A."/>
            <person name="Henrissat B."/>
            <person name="Martin F."/>
            <person name="Cullen D."/>
            <person name="Hibbett D.S."/>
            <person name="Grigoriev I.V."/>
        </authorList>
    </citation>
    <scope>NUCLEOTIDE SEQUENCE [LARGE SCALE GENOMIC DNA]</scope>
    <source>
        <strain evidence="2">CBS 339.88</strain>
    </source>
</reference>
<evidence type="ECO:0000313" key="2">
    <source>
        <dbReference type="Proteomes" id="UP000027222"/>
    </source>
</evidence>
<organism evidence="1 2">
    <name type="scientific">Galerina marginata (strain CBS 339.88)</name>
    <dbReference type="NCBI Taxonomy" id="685588"/>
    <lineage>
        <taxon>Eukaryota</taxon>
        <taxon>Fungi</taxon>
        <taxon>Dikarya</taxon>
        <taxon>Basidiomycota</taxon>
        <taxon>Agaricomycotina</taxon>
        <taxon>Agaricomycetes</taxon>
        <taxon>Agaricomycetidae</taxon>
        <taxon>Agaricales</taxon>
        <taxon>Agaricineae</taxon>
        <taxon>Strophariaceae</taxon>
        <taxon>Galerina</taxon>
    </lineage>
</organism>
<accession>A0A067T054</accession>
<dbReference type="Proteomes" id="UP000027222">
    <property type="component" value="Unassembled WGS sequence"/>
</dbReference>
<keyword evidence="2" id="KW-1185">Reference proteome</keyword>
<dbReference type="EMBL" id="KL142386">
    <property type="protein sequence ID" value="KDR73319.1"/>
    <property type="molecule type" value="Genomic_DNA"/>
</dbReference>
<proteinExistence type="predicted"/>
<dbReference type="AlphaFoldDB" id="A0A067T054"/>
<protein>
    <submittedName>
        <fullName evidence="1">Uncharacterized protein</fullName>
    </submittedName>
</protein>
<name>A0A067T054_GALM3</name>
<gene>
    <name evidence="1" type="ORF">GALMADRAFT_729624</name>
</gene>